<name>A0ABS8KKH6_9BURK</name>
<sequence length="194" mass="21783">MSRGPKAGYIRVLSPVVPPHVDIRGKLNTGASAQAQRKREHVRGCVECQRRTGGQIADPYRLAAWLEGAKVYDGARCSKCGSTRRRVRDGSCYGCHLKDSPLDPSQRVRVPQHSRDGWLARLDEKRKEAAGEVWAFEVGDWRARVYPTGRLAVDCDRLHIHSEDWAKVPPARVFEIGTSEPDLVEVMRRAGWSV</sequence>
<gene>
    <name evidence="1" type="ORF">LJ655_25690</name>
</gene>
<proteinExistence type="predicted"/>
<keyword evidence="2" id="KW-1185">Reference proteome</keyword>
<dbReference type="EMBL" id="JAJITC010000017">
    <property type="protein sequence ID" value="MCC8405227.1"/>
    <property type="molecule type" value="Genomic_DNA"/>
</dbReference>
<reference evidence="1 2" key="1">
    <citation type="submission" date="2021-11" db="EMBL/GenBank/DDBJ databases">
        <authorList>
            <person name="Oh E.-T."/>
            <person name="Kim S.-B."/>
        </authorList>
    </citation>
    <scope>NUCLEOTIDE SEQUENCE [LARGE SCALE GENOMIC DNA]</scope>
    <source>
        <strain evidence="1 2">MMS20-SJTN17</strain>
    </source>
</reference>
<dbReference type="RefSeq" id="WP_230564000.1">
    <property type="nucleotide sequence ID" value="NZ_JAJITC010000017.1"/>
</dbReference>
<protein>
    <submittedName>
        <fullName evidence="1">Uncharacterized protein</fullName>
    </submittedName>
</protein>
<accession>A0ABS8KKH6</accession>
<evidence type="ECO:0000313" key="1">
    <source>
        <dbReference type="EMBL" id="MCC8405227.1"/>
    </source>
</evidence>
<comment type="caution">
    <text evidence="1">The sequence shown here is derived from an EMBL/GenBank/DDBJ whole genome shotgun (WGS) entry which is preliminary data.</text>
</comment>
<dbReference type="Proteomes" id="UP001430614">
    <property type="component" value="Unassembled WGS sequence"/>
</dbReference>
<organism evidence="1 2">
    <name type="scientific">Paraburkholderia translucens</name>
    <dbReference type="NCBI Taxonomy" id="2886945"/>
    <lineage>
        <taxon>Bacteria</taxon>
        <taxon>Pseudomonadati</taxon>
        <taxon>Pseudomonadota</taxon>
        <taxon>Betaproteobacteria</taxon>
        <taxon>Burkholderiales</taxon>
        <taxon>Burkholderiaceae</taxon>
        <taxon>Paraburkholderia</taxon>
    </lineage>
</organism>
<evidence type="ECO:0000313" key="2">
    <source>
        <dbReference type="Proteomes" id="UP001430614"/>
    </source>
</evidence>